<sequence length="73" mass="7705">MGTGGHEYGIKNVSVDAQLKLIPLNTGVPVPAQSTRAYAGIPAGAPMLEEAATTHNMDCASYFNDTEYYLSPS</sequence>
<gene>
    <name evidence="1" type="ORF">GLOTRDRAFT_134190</name>
</gene>
<reference evidence="1 2" key="1">
    <citation type="journal article" date="2012" name="Science">
        <title>The Paleozoic origin of enzymatic lignin decomposition reconstructed from 31 fungal genomes.</title>
        <authorList>
            <person name="Floudas D."/>
            <person name="Binder M."/>
            <person name="Riley R."/>
            <person name="Barry K."/>
            <person name="Blanchette R.A."/>
            <person name="Henrissat B."/>
            <person name="Martinez A.T."/>
            <person name="Otillar R."/>
            <person name="Spatafora J.W."/>
            <person name="Yadav J.S."/>
            <person name="Aerts A."/>
            <person name="Benoit I."/>
            <person name="Boyd A."/>
            <person name="Carlson A."/>
            <person name="Copeland A."/>
            <person name="Coutinho P.M."/>
            <person name="de Vries R.P."/>
            <person name="Ferreira P."/>
            <person name="Findley K."/>
            <person name="Foster B."/>
            <person name="Gaskell J."/>
            <person name="Glotzer D."/>
            <person name="Gorecki P."/>
            <person name="Heitman J."/>
            <person name="Hesse C."/>
            <person name="Hori C."/>
            <person name="Igarashi K."/>
            <person name="Jurgens J.A."/>
            <person name="Kallen N."/>
            <person name="Kersten P."/>
            <person name="Kohler A."/>
            <person name="Kuees U."/>
            <person name="Kumar T.K.A."/>
            <person name="Kuo A."/>
            <person name="LaButti K."/>
            <person name="Larrondo L.F."/>
            <person name="Lindquist E."/>
            <person name="Ling A."/>
            <person name="Lombard V."/>
            <person name="Lucas S."/>
            <person name="Lundell T."/>
            <person name="Martin R."/>
            <person name="McLaughlin D.J."/>
            <person name="Morgenstern I."/>
            <person name="Morin E."/>
            <person name="Murat C."/>
            <person name="Nagy L.G."/>
            <person name="Nolan M."/>
            <person name="Ohm R.A."/>
            <person name="Patyshakuliyeva A."/>
            <person name="Rokas A."/>
            <person name="Ruiz-Duenas F.J."/>
            <person name="Sabat G."/>
            <person name="Salamov A."/>
            <person name="Samejima M."/>
            <person name="Schmutz J."/>
            <person name="Slot J.C."/>
            <person name="St John F."/>
            <person name="Stenlid J."/>
            <person name="Sun H."/>
            <person name="Sun S."/>
            <person name="Syed K."/>
            <person name="Tsang A."/>
            <person name="Wiebenga A."/>
            <person name="Young D."/>
            <person name="Pisabarro A."/>
            <person name="Eastwood D.C."/>
            <person name="Martin F."/>
            <person name="Cullen D."/>
            <person name="Grigoriev I.V."/>
            <person name="Hibbett D.S."/>
        </authorList>
    </citation>
    <scope>NUCLEOTIDE SEQUENCE [LARGE SCALE GENOMIC DNA]</scope>
    <source>
        <strain evidence="1 2">ATCC 11539</strain>
    </source>
</reference>
<proteinExistence type="predicted"/>
<organism evidence="1 2">
    <name type="scientific">Gloeophyllum trabeum (strain ATCC 11539 / FP-39264 / Madison 617)</name>
    <name type="common">Brown rot fungus</name>
    <dbReference type="NCBI Taxonomy" id="670483"/>
    <lineage>
        <taxon>Eukaryota</taxon>
        <taxon>Fungi</taxon>
        <taxon>Dikarya</taxon>
        <taxon>Basidiomycota</taxon>
        <taxon>Agaricomycotina</taxon>
        <taxon>Agaricomycetes</taxon>
        <taxon>Gloeophyllales</taxon>
        <taxon>Gloeophyllaceae</taxon>
        <taxon>Gloeophyllum</taxon>
    </lineage>
</organism>
<dbReference type="AlphaFoldDB" id="S7PS17"/>
<dbReference type="RefSeq" id="XP_007871370.1">
    <property type="nucleotide sequence ID" value="XM_007873179.1"/>
</dbReference>
<accession>S7PS17</accession>
<evidence type="ECO:0000313" key="2">
    <source>
        <dbReference type="Proteomes" id="UP000030669"/>
    </source>
</evidence>
<name>S7PS17_GLOTA</name>
<dbReference type="HOGENOM" id="CLU_2705035_0_0_1"/>
<keyword evidence="2" id="KW-1185">Reference proteome</keyword>
<dbReference type="KEGG" id="gtr:GLOTRDRAFT_134190"/>
<dbReference type="EMBL" id="KB469335">
    <property type="protein sequence ID" value="EPQ50172.1"/>
    <property type="molecule type" value="Genomic_DNA"/>
</dbReference>
<dbReference type="GeneID" id="19302950"/>
<protein>
    <submittedName>
        <fullName evidence="1">Uncharacterized protein</fullName>
    </submittedName>
</protein>
<dbReference type="Proteomes" id="UP000030669">
    <property type="component" value="Unassembled WGS sequence"/>
</dbReference>
<evidence type="ECO:0000313" key="1">
    <source>
        <dbReference type="EMBL" id="EPQ50172.1"/>
    </source>
</evidence>